<keyword evidence="2" id="KW-0472">Membrane</keyword>
<dbReference type="OrthoDB" id="2653987at2759"/>
<name>A0A8K0XLD4_9AGAR</name>
<sequence length="312" mass="34096">MASPGLRSSTILTSISPPQQQFTPARLREPARPQPIQLLPTRELSEEPSPMQSPSASVLWRARSTSSLSRRGRDAAVVGLKDSPPAPTKLPPLDTTVDQERKWTQEDQDENDAKERKKAMKDLVQSWMDRLQLISVITTFFASTEAQLLGITVPDDSTNIRPIEQAANAGLAGALVIHVFAAILSFFAAFFLIRYRLREAKREEHKIEDGATSKGTAHNESHIFSSNPHLEPFGPFRRGQPPTHLLANCHALCMWLSAVGFVLALVGVLCFAWAQLPSSVSIFASVCMGVCLVGGVFAIVEAVRQPPNPAIS</sequence>
<organism evidence="3 4">
    <name type="scientific">Cristinia sonorae</name>
    <dbReference type="NCBI Taxonomy" id="1940300"/>
    <lineage>
        <taxon>Eukaryota</taxon>
        <taxon>Fungi</taxon>
        <taxon>Dikarya</taxon>
        <taxon>Basidiomycota</taxon>
        <taxon>Agaricomycotina</taxon>
        <taxon>Agaricomycetes</taxon>
        <taxon>Agaricomycetidae</taxon>
        <taxon>Agaricales</taxon>
        <taxon>Pleurotineae</taxon>
        <taxon>Stephanosporaceae</taxon>
        <taxon>Cristinia</taxon>
    </lineage>
</organism>
<feature type="compositionally biased region" description="Basic and acidic residues" evidence="1">
    <location>
        <begin position="98"/>
        <end position="115"/>
    </location>
</feature>
<protein>
    <recommendedName>
        <fullName evidence="5">Transmembrane protein</fullName>
    </recommendedName>
</protein>
<evidence type="ECO:0000313" key="4">
    <source>
        <dbReference type="Proteomes" id="UP000813824"/>
    </source>
</evidence>
<accession>A0A8K0XLD4</accession>
<feature type="transmembrane region" description="Helical" evidence="2">
    <location>
        <begin position="245"/>
        <end position="274"/>
    </location>
</feature>
<evidence type="ECO:0008006" key="5">
    <source>
        <dbReference type="Google" id="ProtNLM"/>
    </source>
</evidence>
<evidence type="ECO:0000256" key="2">
    <source>
        <dbReference type="SAM" id="Phobius"/>
    </source>
</evidence>
<proteinExistence type="predicted"/>
<evidence type="ECO:0000313" key="3">
    <source>
        <dbReference type="EMBL" id="KAH8087794.1"/>
    </source>
</evidence>
<feature type="transmembrane region" description="Helical" evidence="2">
    <location>
        <begin position="171"/>
        <end position="193"/>
    </location>
</feature>
<keyword evidence="2" id="KW-1133">Transmembrane helix</keyword>
<evidence type="ECO:0000256" key="1">
    <source>
        <dbReference type="SAM" id="MobiDB-lite"/>
    </source>
</evidence>
<dbReference type="EMBL" id="JAEVFJ010000040">
    <property type="protein sequence ID" value="KAH8087794.1"/>
    <property type="molecule type" value="Genomic_DNA"/>
</dbReference>
<gene>
    <name evidence="3" type="ORF">BXZ70DRAFT_533150</name>
</gene>
<keyword evidence="2" id="KW-0812">Transmembrane</keyword>
<dbReference type="AlphaFoldDB" id="A0A8K0XLD4"/>
<feature type="region of interest" description="Disordered" evidence="1">
    <location>
        <begin position="1"/>
        <end position="117"/>
    </location>
</feature>
<comment type="caution">
    <text evidence="3">The sequence shown here is derived from an EMBL/GenBank/DDBJ whole genome shotgun (WGS) entry which is preliminary data.</text>
</comment>
<keyword evidence="4" id="KW-1185">Reference proteome</keyword>
<reference evidence="3" key="1">
    <citation type="journal article" date="2021" name="New Phytol.">
        <title>Evolutionary innovations through gain and loss of genes in the ectomycorrhizal Boletales.</title>
        <authorList>
            <person name="Wu G."/>
            <person name="Miyauchi S."/>
            <person name="Morin E."/>
            <person name="Kuo A."/>
            <person name="Drula E."/>
            <person name="Varga T."/>
            <person name="Kohler A."/>
            <person name="Feng B."/>
            <person name="Cao Y."/>
            <person name="Lipzen A."/>
            <person name="Daum C."/>
            <person name="Hundley H."/>
            <person name="Pangilinan J."/>
            <person name="Johnson J."/>
            <person name="Barry K."/>
            <person name="LaButti K."/>
            <person name="Ng V."/>
            <person name="Ahrendt S."/>
            <person name="Min B."/>
            <person name="Choi I.G."/>
            <person name="Park H."/>
            <person name="Plett J.M."/>
            <person name="Magnuson J."/>
            <person name="Spatafora J.W."/>
            <person name="Nagy L.G."/>
            <person name="Henrissat B."/>
            <person name="Grigoriev I.V."/>
            <person name="Yang Z.L."/>
            <person name="Xu J."/>
            <person name="Martin F.M."/>
        </authorList>
    </citation>
    <scope>NUCLEOTIDE SEQUENCE</scope>
    <source>
        <strain evidence="3">KKN 215</strain>
    </source>
</reference>
<feature type="compositionally biased region" description="Polar residues" evidence="1">
    <location>
        <begin position="1"/>
        <end position="23"/>
    </location>
</feature>
<dbReference type="Proteomes" id="UP000813824">
    <property type="component" value="Unassembled WGS sequence"/>
</dbReference>
<feature type="transmembrane region" description="Helical" evidence="2">
    <location>
        <begin position="280"/>
        <end position="300"/>
    </location>
</feature>